<evidence type="ECO:0000256" key="2">
    <source>
        <dbReference type="SAM" id="SignalP"/>
    </source>
</evidence>
<feature type="signal peptide" evidence="2">
    <location>
        <begin position="1"/>
        <end position="24"/>
    </location>
</feature>
<evidence type="ECO:0000313" key="3">
    <source>
        <dbReference type="EMBL" id="WNM25046.1"/>
    </source>
</evidence>
<reference evidence="4 5" key="1">
    <citation type="submission" date="2023-09" db="EMBL/GenBank/DDBJ databases">
        <title>Demequina sp. a novel bacteria isolated from Capsicum annuum.</title>
        <authorList>
            <person name="Humaira Z."/>
            <person name="Lee J."/>
            <person name="Cho D."/>
        </authorList>
    </citation>
    <scope>NUCLEOTIDE SEQUENCE</scope>
    <source>
        <strain evidence="3 5">OYTSA14</strain>
        <strain evidence="4">PMTSA13</strain>
    </source>
</reference>
<protein>
    <recommendedName>
        <fullName evidence="6">Lipoprotein</fullName>
    </recommendedName>
</protein>
<evidence type="ECO:0000313" key="5">
    <source>
        <dbReference type="Proteomes" id="UP001304125"/>
    </source>
</evidence>
<feature type="chain" id="PRO_5044705362" description="Lipoprotein" evidence="2">
    <location>
        <begin position="25"/>
        <end position="239"/>
    </location>
</feature>
<accession>A0AA96FAA5</accession>
<accession>A0AA96FEM9</accession>
<dbReference type="AlphaFoldDB" id="A0AA96FEM9"/>
<organism evidence="4">
    <name type="scientific">Demequina capsici</name>
    <dbReference type="NCBI Taxonomy" id="3075620"/>
    <lineage>
        <taxon>Bacteria</taxon>
        <taxon>Bacillati</taxon>
        <taxon>Actinomycetota</taxon>
        <taxon>Actinomycetes</taxon>
        <taxon>Micrococcales</taxon>
        <taxon>Demequinaceae</taxon>
        <taxon>Demequina</taxon>
    </lineage>
</organism>
<dbReference type="EMBL" id="CP134880">
    <property type="protein sequence ID" value="WNM27952.1"/>
    <property type="molecule type" value="Genomic_DNA"/>
</dbReference>
<keyword evidence="2" id="KW-0732">Signal</keyword>
<feature type="compositionally biased region" description="Low complexity" evidence="1">
    <location>
        <begin position="210"/>
        <end position="239"/>
    </location>
</feature>
<dbReference type="KEGG" id="dcp:RN607_02815"/>
<feature type="region of interest" description="Disordered" evidence="1">
    <location>
        <begin position="207"/>
        <end position="239"/>
    </location>
</feature>
<evidence type="ECO:0000256" key="1">
    <source>
        <dbReference type="SAM" id="MobiDB-lite"/>
    </source>
</evidence>
<dbReference type="EMBL" id="CP134879">
    <property type="protein sequence ID" value="WNM25046.1"/>
    <property type="molecule type" value="Genomic_DNA"/>
</dbReference>
<evidence type="ECO:0008006" key="6">
    <source>
        <dbReference type="Google" id="ProtNLM"/>
    </source>
</evidence>
<dbReference type="Proteomes" id="UP001303408">
    <property type="component" value="Chromosome"/>
</dbReference>
<evidence type="ECO:0000313" key="4">
    <source>
        <dbReference type="EMBL" id="WNM27952.1"/>
    </source>
</evidence>
<proteinExistence type="predicted"/>
<dbReference type="PROSITE" id="PS51257">
    <property type="entry name" value="PROKAR_LIPOPROTEIN"/>
    <property type="match status" value="1"/>
</dbReference>
<dbReference type="Proteomes" id="UP001304125">
    <property type="component" value="Chromosome"/>
</dbReference>
<name>A0AA96FEM9_9MICO</name>
<gene>
    <name evidence="3" type="ORF">RN606_02545</name>
    <name evidence="4" type="ORF">RN607_02815</name>
</gene>
<keyword evidence="5" id="KW-1185">Reference proteome</keyword>
<dbReference type="RefSeq" id="WP_313499692.1">
    <property type="nucleotide sequence ID" value="NZ_CP134879.1"/>
</dbReference>
<sequence length="239" mass="23909">MFSVKRRVLTAASVILAASTLAGCAVPGQGDPGVAAEGAGVTVTLAQVQEYGSGLTDLGIVDQSDWALTLALVHDAVIKEAADLGDAWSDDQISTDIDSWLTTIGYADGTASPAAIDVVRTAKALDQLATSQEGATFLSDLATRLETESISSPRFGDFTATTFFSSLTNAANTASSNASSVGDSVFIVFVAVTGFADAGATPSWFGESDAAAATASPEPSASASAEPSATASPSATAGE</sequence>